<organism evidence="7 8">
    <name type="scientific">Cryptosporangium minutisporangium</name>
    <dbReference type="NCBI Taxonomy" id="113569"/>
    <lineage>
        <taxon>Bacteria</taxon>
        <taxon>Bacillati</taxon>
        <taxon>Actinomycetota</taxon>
        <taxon>Actinomycetes</taxon>
        <taxon>Cryptosporangiales</taxon>
        <taxon>Cryptosporangiaceae</taxon>
        <taxon>Cryptosporangium</taxon>
    </lineage>
</organism>
<keyword evidence="4 5" id="KW-0472">Membrane</keyword>
<evidence type="ECO:0000256" key="2">
    <source>
        <dbReference type="ARBA" id="ARBA00022692"/>
    </source>
</evidence>
<evidence type="ECO:0000313" key="8">
    <source>
        <dbReference type="Proteomes" id="UP001501676"/>
    </source>
</evidence>
<reference evidence="8" key="1">
    <citation type="journal article" date="2019" name="Int. J. Syst. Evol. Microbiol.">
        <title>The Global Catalogue of Microorganisms (GCM) 10K type strain sequencing project: providing services to taxonomists for standard genome sequencing and annotation.</title>
        <authorList>
            <consortium name="The Broad Institute Genomics Platform"/>
            <consortium name="The Broad Institute Genome Sequencing Center for Infectious Disease"/>
            <person name="Wu L."/>
            <person name="Ma J."/>
        </authorList>
    </citation>
    <scope>NUCLEOTIDE SEQUENCE [LARGE SCALE GENOMIC DNA]</scope>
    <source>
        <strain evidence="8">JCM 9458</strain>
    </source>
</reference>
<dbReference type="Pfam" id="PF01061">
    <property type="entry name" value="ABC2_membrane"/>
    <property type="match status" value="1"/>
</dbReference>
<dbReference type="Proteomes" id="UP001501676">
    <property type="component" value="Unassembled WGS sequence"/>
</dbReference>
<sequence length="110" mass="12030">MLWVGTYVGLLARTVSMADTATFAWAFPLTFLANTFVPSQGLPGWLRPLAEWNPVASTVAAVRTLFGNPVPPHAHSFPLDHPVIASLCWSLVLLAIFVPLSVRRYQTAAR</sequence>
<proteinExistence type="predicted"/>
<gene>
    <name evidence="7" type="ORF">GCM10020369_60330</name>
</gene>
<evidence type="ECO:0000256" key="4">
    <source>
        <dbReference type="ARBA" id="ARBA00023136"/>
    </source>
</evidence>
<keyword evidence="3 5" id="KW-1133">Transmembrane helix</keyword>
<evidence type="ECO:0000256" key="1">
    <source>
        <dbReference type="ARBA" id="ARBA00004141"/>
    </source>
</evidence>
<feature type="transmembrane region" description="Helical" evidence="5">
    <location>
        <begin position="83"/>
        <end position="102"/>
    </location>
</feature>
<evidence type="ECO:0000313" key="7">
    <source>
        <dbReference type="EMBL" id="GAA3393707.1"/>
    </source>
</evidence>
<name>A0ABP6T6J2_9ACTN</name>
<comment type="subcellular location">
    <subcellularLocation>
        <location evidence="1">Membrane</location>
        <topology evidence="1">Multi-pass membrane protein</topology>
    </subcellularLocation>
</comment>
<comment type="caution">
    <text evidence="7">The sequence shown here is derived from an EMBL/GenBank/DDBJ whole genome shotgun (WGS) entry which is preliminary data.</text>
</comment>
<dbReference type="InterPro" id="IPR013525">
    <property type="entry name" value="ABC2_TM"/>
</dbReference>
<accession>A0ABP6T6J2</accession>
<feature type="domain" description="ABC-2 type transporter transmembrane" evidence="6">
    <location>
        <begin position="1"/>
        <end position="65"/>
    </location>
</feature>
<keyword evidence="8" id="KW-1185">Reference proteome</keyword>
<protein>
    <recommendedName>
        <fullName evidence="6">ABC-2 type transporter transmembrane domain-containing protein</fullName>
    </recommendedName>
</protein>
<keyword evidence="2 5" id="KW-0812">Transmembrane</keyword>
<dbReference type="EMBL" id="BAAAYN010000043">
    <property type="protein sequence ID" value="GAA3393707.1"/>
    <property type="molecule type" value="Genomic_DNA"/>
</dbReference>
<evidence type="ECO:0000256" key="3">
    <source>
        <dbReference type="ARBA" id="ARBA00022989"/>
    </source>
</evidence>
<evidence type="ECO:0000259" key="6">
    <source>
        <dbReference type="Pfam" id="PF01061"/>
    </source>
</evidence>
<evidence type="ECO:0000256" key="5">
    <source>
        <dbReference type="SAM" id="Phobius"/>
    </source>
</evidence>